<dbReference type="STRING" id="882.DVU_2681"/>
<name>Q728C3_NITV2</name>
<proteinExistence type="predicted"/>
<gene>
    <name evidence="1" type="ordered locus">DVU_2681</name>
</gene>
<dbReference type="EnsemblBacteria" id="AAS97153">
    <property type="protein sequence ID" value="AAS97153"/>
    <property type="gene ID" value="DVU_2681"/>
</dbReference>
<dbReference type="EMBL" id="AE017285">
    <property type="protein sequence ID" value="AAS97153.1"/>
    <property type="molecule type" value="Genomic_DNA"/>
</dbReference>
<dbReference type="RefSeq" id="WP_010939950.1">
    <property type="nucleotide sequence ID" value="NC_002937.3"/>
</dbReference>
<protein>
    <submittedName>
        <fullName evidence="1">Uncharacterized protein</fullName>
    </submittedName>
</protein>
<dbReference type="PATRIC" id="fig|882.5.peg.2426"/>
<dbReference type="KEGG" id="dvu:DVU_2681"/>
<reference evidence="1 2" key="1">
    <citation type="journal article" date="2004" name="Nat. Biotechnol.">
        <title>The genome sequence of the anaerobic, sulfate-reducing bacterium Desulfovibrio vulgaris Hildenborough.</title>
        <authorList>
            <person name="Heidelberg J.F."/>
            <person name="Seshadri R."/>
            <person name="Haveman S.A."/>
            <person name="Hemme C.L."/>
            <person name="Paulsen I.T."/>
            <person name="Kolonay J.F."/>
            <person name="Eisen J.A."/>
            <person name="Ward N."/>
            <person name="Methe B."/>
            <person name="Brinkac L.M."/>
            <person name="Daugherty S.C."/>
            <person name="Deboy R.T."/>
            <person name="Dodson R.J."/>
            <person name="Durkin A.S."/>
            <person name="Madupu R."/>
            <person name="Nelson W.C."/>
            <person name="Sullivan S.A."/>
            <person name="Fouts D."/>
            <person name="Haft D.H."/>
            <person name="Selengut J."/>
            <person name="Peterson J.D."/>
            <person name="Davidsen T.M."/>
            <person name="Zafar N."/>
            <person name="Zhou L."/>
            <person name="Radune D."/>
            <person name="Dimitrov G."/>
            <person name="Hance M."/>
            <person name="Tran K."/>
            <person name="Khouri H."/>
            <person name="Gill J."/>
            <person name="Utterback T.R."/>
            <person name="Feldblyum T.V."/>
            <person name="Wall J.D."/>
            <person name="Voordouw G."/>
            <person name="Fraser C.M."/>
        </authorList>
    </citation>
    <scope>NUCLEOTIDE SEQUENCE [LARGE SCALE GENOMIC DNA]</scope>
    <source>
        <strain evidence="2">ATCC 29579 / DSM 644 / NCIMB 8303 / VKM B-1760 / Hildenborough</strain>
    </source>
</reference>
<dbReference type="Proteomes" id="UP000002194">
    <property type="component" value="Chromosome"/>
</dbReference>
<dbReference type="HOGENOM" id="CLU_2933929_0_0_7"/>
<keyword evidence="2" id="KW-1185">Reference proteome</keyword>
<dbReference type="AlphaFoldDB" id="Q728C3"/>
<organism evidence="1 2">
    <name type="scientific">Nitratidesulfovibrio vulgaris (strain ATCC 29579 / DSM 644 / CCUG 34227 / NCIMB 8303 / VKM B-1760 / Hildenborough)</name>
    <name type="common">Desulfovibrio vulgaris</name>
    <dbReference type="NCBI Taxonomy" id="882"/>
    <lineage>
        <taxon>Bacteria</taxon>
        <taxon>Pseudomonadati</taxon>
        <taxon>Thermodesulfobacteriota</taxon>
        <taxon>Desulfovibrionia</taxon>
        <taxon>Desulfovibrionales</taxon>
        <taxon>Desulfovibrionaceae</taxon>
        <taxon>Nitratidesulfovibrio</taxon>
    </lineage>
</organism>
<dbReference type="PaxDb" id="882-DVU_2681"/>
<accession>Q728C3</accession>
<evidence type="ECO:0000313" key="1">
    <source>
        <dbReference type="EMBL" id="AAS97153.1"/>
    </source>
</evidence>
<evidence type="ECO:0000313" key="2">
    <source>
        <dbReference type="Proteomes" id="UP000002194"/>
    </source>
</evidence>
<sequence length="60" mass="6708">MTAAKKGRQSRMVVRPLVRFLSCGVHLFLYRMSGRRIWATPPRKEGGAYAPAEGPACFVQ</sequence>